<dbReference type="InterPro" id="IPR013740">
    <property type="entry name" value="Redoxin"/>
</dbReference>
<dbReference type="PROSITE" id="PS51352">
    <property type="entry name" value="THIOREDOXIN_2"/>
    <property type="match status" value="1"/>
</dbReference>
<keyword evidence="3" id="KW-1015">Disulfide bond</keyword>
<reference evidence="7 8" key="1">
    <citation type="submission" date="2023-01" db="EMBL/GenBank/DDBJ databases">
        <authorList>
            <person name="Lee S.H."/>
            <person name="Jung H.S."/>
            <person name="Yun J.U."/>
        </authorList>
    </citation>
    <scope>NUCLEOTIDE SEQUENCE [LARGE SCALE GENOMIC DNA]</scope>
    <source>
        <strain evidence="7 8">CBA3646</strain>
    </source>
</reference>
<dbReference type="InterPro" id="IPR036249">
    <property type="entry name" value="Thioredoxin-like_sf"/>
</dbReference>
<evidence type="ECO:0000256" key="1">
    <source>
        <dbReference type="ARBA" id="ARBA00022559"/>
    </source>
</evidence>
<accession>A0ABY7QTC2</accession>
<keyword evidence="2 5" id="KW-0049">Antioxidant</keyword>
<keyword evidence="4 5" id="KW-0676">Redox-active center</keyword>
<dbReference type="EC" id="1.11.1.24" evidence="5"/>
<dbReference type="InterPro" id="IPR013766">
    <property type="entry name" value="Thioredoxin_domain"/>
</dbReference>
<dbReference type="RefSeq" id="WP_271191558.1">
    <property type="nucleotide sequence ID" value="NZ_CP115667.1"/>
</dbReference>
<evidence type="ECO:0000256" key="5">
    <source>
        <dbReference type="HAMAP-Rule" id="MF_00269"/>
    </source>
</evidence>
<dbReference type="Gene3D" id="3.40.30.10">
    <property type="entry name" value="Glutaredoxin"/>
    <property type="match status" value="1"/>
</dbReference>
<dbReference type="CDD" id="cd03014">
    <property type="entry name" value="PRX_Atyp2cys"/>
    <property type="match status" value="1"/>
</dbReference>
<feature type="domain" description="Thioredoxin" evidence="6">
    <location>
        <begin position="16"/>
        <end position="165"/>
    </location>
</feature>
<evidence type="ECO:0000256" key="2">
    <source>
        <dbReference type="ARBA" id="ARBA00022862"/>
    </source>
</evidence>
<dbReference type="HAMAP" id="MF_00269">
    <property type="entry name" value="Tpx"/>
    <property type="match status" value="1"/>
</dbReference>
<organism evidence="7 8">
    <name type="scientific">Peptoniphilus equinus</name>
    <dbReference type="NCBI Taxonomy" id="3016343"/>
    <lineage>
        <taxon>Bacteria</taxon>
        <taxon>Bacillati</taxon>
        <taxon>Bacillota</taxon>
        <taxon>Tissierellia</taxon>
        <taxon>Tissierellales</taxon>
        <taxon>Peptoniphilaceae</taxon>
        <taxon>Peptoniphilus</taxon>
    </lineage>
</organism>
<comment type="caution">
    <text evidence="5">Lacks conserved residue(s) required for the propagation of feature annotation.</text>
</comment>
<dbReference type="EMBL" id="CP115667">
    <property type="protein sequence ID" value="WBW50027.1"/>
    <property type="molecule type" value="Genomic_DNA"/>
</dbReference>
<name>A0ABY7QTC2_9FIRM</name>
<dbReference type="InterPro" id="IPR050455">
    <property type="entry name" value="Tpx_Peroxidase_subfamily"/>
</dbReference>
<comment type="function">
    <text evidence="5">Thiol-specific peroxidase that catalyzes the reduction of hydrogen peroxide and organic hydroperoxides to water and alcohols, respectively. Plays a role in cell protection against oxidative stress by detoxifying peroxides.</text>
</comment>
<dbReference type="GO" id="GO:0004601">
    <property type="term" value="F:peroxidase activity"/>
    <property type="evidence" value="ECO:0007669"/>
    <property type="project" value="UniProtKB-KW"/>
</dbReference>
<dbReference type="Pfam" id="PF08534">
    <property type="entry name" value="Redoxin"/>
    <property type="match status" value="1"/>
</dbReference>
<keyword evidence="8" id="KW-1185">Reference proteome</keyword>
<evidence type="ECO:0000313" key="7">
    <source>
        <dbReference type="EMBL" id="WBW50027.1"/>
    </source>
</evidence>
<dbReference type="NCBIfam" id="NF001808">
    <property type="entry name" value="PRK00522.1"/>
    <property type="match status" value="1"/>
</dbReference>
<proteinExistence type="inferred from homology"/>
<dbReference type="PANTHER" id="PTHR43110">
    <property type="entry name" value="THIOL PEROXIDASE"/>
    <property type="match status" value="1"/>
</dbReference>
<sequence length="165" mass="18062">MVKFNGNPVTLVKEPVKVGDMAPSFKATNPDLSEFHSEDVKGKVVVYSIAPSIDTGVCQLQAKEFNQRATELSDDVVVYTVTVDLPFAQSRFCAAEGIENAKIISDYKDREFGEKFGFLIKELGLLARGVVVVDKEGKITYVEVVDEVTHAVDFDAAVEAVKQLS</sequence>
<evidence type="ECO:0000259" key="6">
    <source>
        <dbReference type="PROSITE" id="PS51352"/>
    </source>
</evidence>
<dbReference type="SUPFAM" id="SSF52833">
    <property type="entry name" value="Thioredoxin-like"/>
    <property type="match status" value="1"/>
</dbReference>
<keyword evidence="5 7" id="KW-0560">Oxidoreductase</keyword>
<dbReference type="InterPro" id="IPR002065">
    <property type="entry name" value="TPX"/>
</dbReference>
<keyword evidence="1 5" id="KW-0575">Peroxidase</keyword>
<protein>
    <recommendedName>
        <fullName evidence="5">Thiol peroxidase</fullName>
        <shortName evidence="5">Tpx</shortName>
        <ecNumber evidence="5">1.11.1.24</ecNumber>
    </recommendedName>
    <alternativeName>
        <fullName evidence="5">Peroxiredoxin tpx</fullName>
        <shortName evidence="5">Prx</shortName>
    </alternativeName>
    <alternativeName>
        <fullName evidence="5">Thioredoxin peroxidase</fullName>
    </alternativeName>
    <alternativeName>
        <fullName evidence="5">Thioredoxin-dependent peroxiredoxin</fullName>
    </alternativeName>
</protein>
<evidence type="ECO:0000256" key="3">
    <source>
        <dbReference type="ARBA" id="ARBA00023157"/>
    </source>
</evidence>
<evidence type="ECO:0000256" key="4">
    <source>
        <dbReference type="ARBA" id="ARBA00023284"/>
    </source>
</evidence>
<gene>
    <name evidence="5 7" type="primary">tpx</name>
    <name evidence="7" type="ORF">O6R05_00225</name>
</gene>
<dbReference type="PANTHER" id="PTHR43110:SF1">
    <property type="entry name" value="THIOL PEROXIDASE"/>
    <property type="match status" value="1"/>
</dbReference>
<feature type="active site" description="Cysteine sulfenic acid (-SOH) intermediate" evidence="5">
    <location>
        <position position="58"/>
    </location>
</feature>
<comment type="subunit">
    <text evidence="5">Homodimer.</text>
</comment>
<dbReference type="Proteomes" id="UP001210339">
    <property type="component" value="Chromosome"/>
</dbReference>
<comment type="catalytic activity">
    <reaction evidence="5">
        <text>a hydroperoxide + [thioredoxin]-dithiol = an alcohol + [thioredoxin]-disulfide + H2O</text>
        <dbReference type="Rhea" id="RHEA:62620"/>
        <dbReference type="Rhea" id="RHEA-COMP:10698"/>
        <dbReference type="Rhea" id="RHEA-COMP:10700"/>
        <dbReference type="ChEBI" id="CHEBI:15377"/>
        <dbReference type="ChEBI" id="CHEBI:29950"/>
        <dbReference type="ChEBI" id="CHEBI:30879"/>
        <dbReference type="ChEBI" id="CHEBI:35924"/>
        <dbReference type="ChEBI" id="CHEBI:50058"/>
        <dbReference type="EC" id="1.11.1.24"/>
    </reaction>
</comment>
<evidence type="ECO:0000313" key="8">
    <source>
        <dbReference type="Proteomes" id="UP001210339"/>
    </source>
</evidence>
<comment type="similarity">
    <text evidence="5">Belongs to the peroxiredoxin family. Tpx subfamily.</text>
</comment>